<protein>
    <recommendedName>
        <fullName evidence="2">Galectin</fullName>
    </recommendedName>
</protein>
<proteinExistence type="predicted"/>
<dbReference type="AlphaFoldDB" id="A0A8B9HML1"/>
<dbReference type="InterPro" id="IPR044156">
    <property type="entry name" value="Galectin-like"/>
</dbReference>
<sequence length="108" mass="12278">IKIVVIFSHRFAINYKSGPNDDDIIFHFNPRIYQHCVVCDSFQNGSWVCFESNSGCSLSSGSAFDIFIVTKNEGANHTLKNKSAEKFCHIRTVLFPQRGIFIKENCEV</sequence>
<dbReference type="PROSITE" id="PS51304">
    <property type="entry name" value="GALECTIN"/>
    <property type="match status" value="1"/>
</dbReference>
<dbReference type="Ensembl" id="ENSAMXT00005017031.1">
    <property type="protein sequence ID" value="ENSAMXP00005015414.1"/>
    <property type="gene ID" value="ENSAMXG00005008149.1"/>
</dbReference>
<evidence type="ECO:0000256" key="2">
    <source>
        <dbReference type="RuleBase" id="RU102079"/>
    </source>
</evidence>
<dbReference type="PANTHER" id="PTHR11346">
    <property type="entry name" value="GALECTIN"/>
    <property type="match status" value="1"/>
</dbReference>
<evidence type="ECO:0000313" key="4">
    <source>
        <dbReference type="Ensembl" id="ENSAMXP00005015414.1"/>
    </source>
</evidence>
<dbReference type="InterPro" id="IPR013320">
    <property type="entry name" value="ConA-like_dom_sf"/>
</dbReference>
<name>A0A8B9HML1_ASTMX</name>
<dbReference type="Proteomes" id="UP000694621">
    <property type="component" value="Unplaced"/>
</dbReference>
<dbReference type="PANTHER" id="PTHR11346:SF176">
    <property type="entry name" value="32 KDA BETA-GALACTOSIDE-BINDING LECTIN LEC-3"/>
    <property type="match status" value="1"/>
</dbReference>
<keyword evidence="1 2" id="KW-0430">Lectin</keyword>
<dbReference type="Gene3D" id="2.60.120.200">
    <property type="match status" value="1"/>
</dbReference>
<evidence type="ECO:0000313" key="5">
    <source>
        <dbReference type="Proteomes" id="UP000694621"/>
    </source>
</evidence>
<dbReference type="Pfam" id="PF00337">
    <property type="entry name" value="Gal-bind_lectin"/>
    <property type="match status" value="1"/>
</dbReference>
<reference evidence="4" key="1">
    <citation type="submission" date="2025-08" db="UniProtKB">
        <authorList>
            <consortium name="Ensembl"/>
        </authorList>
    </citation>
    <scope>IDENTIFICATION</scope>
</reference>
<evidence type="ECO:0000259" key="3">
    <source>
        <dbReference type="PROSITE" id="PS51304"/>
    </source>
</evidence>
<dbReference type="GO" id="GO:0030246">
    <property type="term" value="F:carbohydrate binding"/>
    <property type="evidence" value="ECO:0007669"/>
    <property type="project" value="UniProtKB-UniRule"/>
</dbReference>
<dbReference type="InterPro" id="IPR001079">
    <property type="entry name" value="Galectin_CRD"/>
</dbReference>
<feature type="domain" description="Galectin" evidence="3">
    <location>
        <begin position="1"/>
        <end position="108"/>
    </location>
</feature>
<dbReference type="SUPFAM" id="SSF49899">
    <property type="entry name" value="Concanavalin A-like lectins/glucanases"/>
    <property type="match status" value="1"/>
</dbReference>
<accession>A0A8B9HML1</accession>
<organism evidence="4 5">
    <name type="scientific">Astyanax mexicanus</name>
    <name type="common">Blind cave fish</name>
    <name type="synonym">Astyanax fasciatus mexicanus</name>
    <dbReference type="NCBI Taxonomy" id="7994"/>
    <lineage>
        <taxon>Eukaryota</taxon>
        <taxon>Metazoa</taxon>
        <taxon>Chordata</taxon>
        <taxon>Craniata</taxon>
        <taxon>Vertebrata</taxon>
        <taxon>Euteleostomi</taxon>
        <taxon>Actinopterygii</taxon>
        <taxon>Neopterygii</taxon>
        <taxon>Teleostei</taxon>
        <taxon>Ostariophysi</taxon>
        <taxon>Characiformes</taxon>
        <taxon>Characoidei</taxon>
        <taxon>Acestrorhamphidae</taxon>
        <taxon>Acestrorhamphinae</taxon>
        <taxon>Astyanax</taxon>
    </lineage>
</organism>
<evidence type="ECO:0000256" key="1">
    <source>
        <dbReference type="ARBA" id="ARBA00022734"/>
    </source>
</evidence>